<reference evidence="2" key="1">
    <citation type="submission" date="2013-07" db="EMBL/GenBank/DDBJ databases">
        <title>The genome of Eucalyptus grandis.</title>
        <authorList>
            <person name="Schmutz J."/>
            <person name="Hayes R."/>
            <person name="Myburg A."/>
            <person name="Tuskan G."/>
            <person name="Grattapaglia D."/>
            <person name="Rokhsar D.S."/>
        </authorList>
    </citation>
    <scope>NUCLEOTIDE SEQUENCE</scope>
    <source>
        <tissue evidence="2">Leaf extractions</tissue>
    </source>
</reference>
<dbReference type="Gramene" id="KCW75841">
    <property type="protein sequence ID" value="KCW75841"/>
    <property type="gene ID" value="EUGRSUZ_D00232"/>
</dbReference>
<gene>
    <name evidence="2" type="ORF">EUGRSUZ_D00232</name>
</gene>
<evidence type="ECO:0000256" key="1">
    <source>
        <dbReference type="SAM" id="Phobius"/>
    </source>
</evidence>
<protein>
    <submittedName>
        <fullName evidence="2">Uncharacterized protein</fullName>
    </submittedName>
</protein>
<organism evidence="2">
    <name type="scientific">Eucalyptus grandis</name>
    <name type="common">Flooded gum</name>
    <dbReference type="NCBI Taxonomy" id="71139"/>
    <lineage>
        <taxon>Eukaryota</taxon>
        <taxon>Viridiplantae</taxon>
        <taxon>Streptophyta</taxon>
        <taxon>Embryophyta</taxon>
        <taxon>Tracheophyta</taxon>
        <taxon>Spermatophyta</taxon>
        <taxon>Magnoliopsida</taxon>
        <taxon>eudicotyledons</taxon>
        <taxon>Gunneridae</taxon>
        <taxon>Pentapetalae</taxon>
        <taxon>rosids</taxon>
        <taxon>malvids</taxon>
        <taxon>Myrtales</taxon>
        <taxon>Myrtaceae</taxon>
        <taxon>Myrtoideae</taxon>
        <taxon>Eucalypteae</taxon>
        <taxon>Eucalyptus</taxon>
    </lineage>
</organism>
<dbReference type="AlphaFoldDB" id="A0A059CCD4"/>
<name>A0A059CCD4_EUCGR</name>
<keyword evidence="1" id="KW-1133">Transmembrane helix</keyword>
<evidence type="ECO:0000313" key="2">
    <source>
        <dbReference type="EMBL" id="KCW75841.1"/>
    </source>
</evidence>
<dbReference type="EMBL" id="KK198756">
    <property type="protein sequence ID" value="KCW75841.1"/>
    <property type="molecule type" value="Genomic_DNA"/>
</dbReference>
<dbReference type="InParanoid" id="A0A059CCD4"/>
<proteinExistence type="predicted"/>
<feature type="transmembrane region" description="Helical" evidence="1">
    <location>
        <begin position="44"/>
        <end position="68"/>
    </location>
</feature>
<keyword evidence="1" id="KW-0812">Transmembrane</keyword>
<keyword evidence="1" id="KW-0472">Membrane</keyword>
<accession>A0A059CCD4</accession>
<sequence>MVMIHPPHSCCPTHNALAMYIAHEPFQHEAAPVCRRSSLLPCPSVSVCGVICPFLFLNLFGTIAWCYVCEQWDF</sequence>